<dbReference type="AlphaFoldDB" id="A0A8S8X714"/>
<evidence type="ECO:0000256" key="1">
    <source>
        <dbReference type="SAM" id="SignalP"/>
    </source>
</evidence>
<organism evidence="3 4">
    <name type="scientific">Roseiterribacter gracilis</name>
    <dbReference type="NCBI Taxonomy" id="2812848"/>
    <lineage>
        <taxon>Bacteria</taxon>
        <taxon>Pseudomonadati</taxon>
        <taxon>Pseudomonadota</taxon>
        <taxon>Alphaproteobacteria</taxon>
        <taxon>Rhodospirillales</taxon>
        <taxon>Roseiterribacteraceae</taxon>
        <taxon>Roseiterribacter</taxon>
    </lineage>
</organism>
<feature type="signal peptide" evidence="1">
    <location>
        <begin position="1"/>
        <end position="24"/>
    </location>
</feature>
<dbReference type="InterPro" id="IPR050266">
    <property type="entry name" value="AB_hydrolase_sf"/>
</dbReference>
<dbReference type="GO" id="GO:0016020">
    <property type="term" value="C:membrane"/>
    <property type="evidence" value="ECO:0007669"/>
    <property type="project" value="TreeGrafter"/>
</dbReference>
<dbReference type="PANTHER" id="PTHR43798">
    <property type="entry name" value="MONOACYLGLYCEROL LIPASE"/>
    <property type="match status" value="1"/>
</dbReference>
<dbReference type="Gene3D" id="3.40.50.1820">
    <property type="entry name" value="alpha/beta hydrolase"/>
    <property type="match status" value="1"/>
</dbReference>
<reference evidence="3" key="1">
    <citation type="submission" date="2021-02" db="EMBL/GenBank/DDBJ databases">
        <title>Genome sequence of Rhodospirillales sp. strain TMPK1 isolated from soil.</title>
        <authorList>
            <person name="Nakai R."/>
            <person name="Kusada H."/>
            <person name="Tamaki H."/>
        </authorList>
    </citation>
    <scope>NUCLEOTIDE SEQUENCE</scope>
    <source>
        <strain evidence="3">TMPK1</strain>
    </source>
</reference>
<keyword evidence="4" id="KW-1185">Reference proteome</keyword>
<dbReference type="PANTHER" id="PTHR43798:SF33">
    <property type="entry name" value="HYDROLASE, PUTATIVE (AFU_ORTHOLOGUE AFUA_2G14860)-RELATED"/>
    <property type="match status" value="1"/>
</dbReference>
<dbReference type="InterPro" id="IPR029058">
    <property type="entry name" value="AB_hydrolase_fold"/>
</dbReference>
<sequence>MSRVVRNVALGALGLLFLAMPATAQIAPELLQPHLVDVGNGRRINFHCIGEGSPTIVFEQGGEALLSNWRKVQPAITNLTRTCFYDRAGFGWSDRPDQGVTALAVTDDLHTLLQKAGITEKVILVGHSIGGFYATVFTDRFFDRVAGLVLVDPGYTGQEHDMGLSRERLIREQGYVRNAEGNMLRCAALARAHKLTAANLPGLGCYTSVPDEAAPEEHEYILHAITGPEWYEAELSQSLNYFTSNEKLSISHQQEADVARSFGDLPVVVLTSEGLGSNKWRSPEEKQRSWRNWHIGNRKLAERSTRGRWEIVKGSQHFIQNSHPDAVIKAITEVVNAVRYKPN</sequence>
<feature type="chain" id="PRO_5035849526" description="AB hydrolase-1 domain-containing protein" evidence="1">
    <location>
        <begin position="25"/>
        <end position="343"/>
    </location>
</feature>
<name>A0A8S8X714_9PROT</name>
<dbReference type="RefSeq" id="WP_420241892.1">
    <property type="nucleotide sequence ID" value="NZ_BOPV01000001.1"/>
</dbReference>
<dbReference type="GO" id="GO:0046464">
    <property type="term" value="P:acylglycerol catabolic process"/>
    <property type="evidence" value="ECO:0007669"/>
    <property type="project" value="TreeGrafter"/>
</dbReference>
<protein>
    <recommendedName>
        <fullName evidence="2">AB hydrolase-1 domain-containing protein</fullName>
    </recommendedName>
</protein>
<dbReference type="EMBL" id="BOPV01000001">
    <property type="protein sequence ID" value="GIL38833.1"/>
    <property type="molecule type" value="Genomic_DNA"/>
</dbReference>
<evidence type="ECO:0000313" key="3">
    <source>
        <dbReference type="EMBL" id="GIL38833.1"/>
    </source>
</evidence>
<dbReference type="GO" id="GO:0047372">
    <property type="term" value="F:monoacylglycerol lipase activity"/>
    <property type="evidence" value="ECO:0007669"/>
    <property type="project" value="TreeGrafter"/>
</dbReference>
<evidence type="ECO:0000313" key="4">
    <source>
        <dbReference type="Proteomes" id="UP000681075"/>
    </source>
</evidence>
<evidence type="ECO:0000259" key="2">
    <source>
        <dbReference type="Pfam" id="PF00561"/>
    </source>
</evidence>
<feature type="domain" description="AB hydrolase-1" evidence="2">
    <location>
        <begin position="54"/>
        <end position="197"/>
    </location>
</feature>
<dbReference type="InterPro" id="IPR000073">
    <property type="entry name" value="AB_hydrolase_1"/>
</dbReference>
<keyword evidence="1" id="KW-0732">Signal</keyword>
<accession>A0A8S8X714</accession>
<dbReference type="Pfam" id="PF00561">
    <property type="entry name" value="Abhydrolase_1"/>
    <property type="match status" value="1"/>
</dbReference>
<gene>
    <name evidence="3" type="ORF">TMPK1_10700</name>
</gene>
<proteinExistence type="predicted"/>
<dbReference type="Proteomes" id="UP000681075">
    <property type="component" value="Unassembled WGS sequence"/>
</dbReference>
<dbReference type="SUPFAM" id="SSF53474">
    <property type="entry name" value="alpha/beta-Hydrolases"/>
    <property type="match status" value="1"/>
</dbReference>
<comment type="caution">
    <text evidence="3">The sequence shown here is derived from an EMBL/GenBank/DDBJ whole genome shotgun (WGS) entry which is preliminary data.</text>
</comment>